<organism evidence="12 13">
    <name type="scientific">Candidatus Gottesmanbacteria bacterium GW2011_GWA2_43_14</name>
    <dbReference type="NCBI Taxonomy" id="1618443"/>
    <lineage>
        <taxon>Bacteria</taxon>
        <taxon>Candidatus Gottesmaniibacteriota</taxon>
    </lineage>
</organism>
<keyword evidence="10" id="KW-1133">Transmembrane helix</keyword>
<keyword evidence="4" id="KW-0133">Cell shape</keyword>
<dbReference type="Pfam" id="PF00768">
    <property type="entry name" value="Peptidase_S11"/>
    <property type="match status" value="1"/>
</dbReference>
<evidence type="ECO:0000313" key="13">
    <source>
        <dbReference type="Proteomes" id="UP000034894"/>
    </source>
</evidence>
<feature type="active site" evidence="7">
    <location>
        <position position="125"/>
    </location>
</feature>
<evidence type="ECO:0000256" key="6">
    <source>
        <dbReference type="ARBA" id="ARBA00023316"/>
    </source>
</evidence>
<keyword evidence="10" id="KW-0472">Membrane</keyword>
<feature type="active site" evidence="7">
    <location>
        <position position="177"/>
    </location>
</feature>
<dbReference type="Gene3D" id="3.40.710.10">
    <property type="entry name" value="DD-peptidase/beta-lactamase superfamily"/>
    <property type="match status" value="1"/>
</dbReference>
<dbReference type="EMBL" id="LCFP01000003">
    <property type="protein sequence ID" value="KKS98144.1"/>
    <property type="molecule type" value="Genomic_DNA"/>
</dbReference>
<keyword evidence="3 12" id="KW-0378">Hydrolase</keyword>
<keyword evidence="2" id="KW-0732">Signal</keyword>
<feature type="active site" description="Acyl-ester intermediate" evidence="7">
    <location>
        <position position="122"/>
    </location>
</feature>
<evidence type="ECO:0000256" key="7">
    <source>
        <dbReference type="PIRSR" id="PIRSR618044-1"/>
    </source>
</evidence>
<proteinExistence type="inferred from homology"/>
<evidence type="ECO:0000313" key="12">
    <source>
        <dbReference type="EMBL" id="KKS98144.1"/>
    </source>
</evidence>
<evidence type="ECO:0000256" key="3">
    <source>
        <dbReference type="ARBA" id="ARBA00022801"/>
    </source>
</evidence>
<dbReference type="Proteomes" id="UP000034894">
    <property type="component" value="Unassembled WGS sequence"/>
</dbReference>
<feature type="binding site" evidence="8">
    <location>
        <position position="287"/>
    </location>
    <ligand>
        <name>substrate</name>
    </ligand>
</feature>
<evidence type="ECO:0000256" key="4">
    <source>
        <dbReference type="ARBA" id="ARBA00022960"/>
    </source>
</evidence>
<dbReference type="AlphaFoldDB" id="A0A0G1DKI3"/>
<keyword evidence="10" id="KW-0812">Transmembrane</keyword>
<dbReference type="STRING" id="1618443.UV73_C0003G0086"/>
<comment type="caution">
    <text evidence="12">The sequence shown here is derived from an EMBL/GenBank/DDBJ whole genome shotgun (WGS) entry which is preliminary data.</text>
</comment>
<dbReference type="SUPFAM" id="SSF56601">
    <property type="entry name" value="beta-lactamase/transpeptidase-like"/>
    <property type="match status" value="1"/>
</dbReference>
<sequence>MKDFEVKFDLTYDKQKFRTLNWKIFLVSMAVSALLSVFTSSIPRISLLSPAIDNMRIDVFSVVLPKLKEIPNEFILRKKSSLVSSAYATGELDKAKAYGIINFETGEIIREKNLDKILPIASLTKVMTAVVAMDLADKDETFTVSRNAANKIPTKIGVVPGQKLSLEELLNALLLTSANDAAEVIKEGIDSKYGAEIFIRAMNAKAEFLGLRHSTFQNPQGFDAPNHYSSAGDMTVLSHYALENYPVISQIVVKDFQRLSQTRQHKKYDLYNWNGLIGVYPNVFGVKIGYTGKAGKTTVVVSQRDGVKIMAVVLGAPTVLARDLWAGQALDIGFEETAGLPAINISEQQLKAKYLTWNNWP</sequence>
<evidence type="ECO:0000256" key="9">
    <source>
        <dbReference type="RuleBase" id="RU004016"/>
    </source>
</evidence>
<evidence type="ECO:0000256" key="1">
    <source>
        <dbReference type="ARBA" id="ARBA00007164"/>
    </source>
</evidence>
<dbReference type="GO" id="GO:0006508">
    <property type="term" value="P:proteolysis"/>
    <property type="evidence" value="ECO:0007669"/>
    <property type="project" value="InterPro"/>
</dbReference>
<dbReference type="GO" id="GO:0008360">
    <property type="term" value="P:regulation of cell shape"/>
    <property type="evidence" value="ECO:0007669"/>
    <property type="project" value="UniProtKB-KW"/>
</dbReference>
<evidence type="ECO:0000256" key="8">
    <source>
        <dbReference type="PIRSR" id="PIRSR618044-2"/>
    </source>
</evidence>
<dbReference type="PANTHER" id="PTHR21581:SF6">
    <property type="entry name" value="TRAFFICKING PROTEIN PARTICLE COMPLEX SUBUNIT 12"/>
    <property type="match status" value="1"/>
</dbReference>
<dbReference type="GO" id="GO:0009252">
    <property type="term" value="P:peptidoglycan biosynthetic process"/>
    <property type="evidence" value="ECO:0007669"/>
    <property type="project" value="UniProtKB-KW"/>
</dbReference>
<dbReference type="PRINTS" id="PR00725">
    <property type="entry name" value="DADACBPTASE1"/>
</dbReference>
<evidence type="ECO:0000256" key="2">
    <source>
        <dbReference type="ARBA" id="ARBA00022729"/>
    </source>
</evidence>
<evidence type="ECO:0000256" key="5">
    <source>
        <dbReference type="ARBA" id="ARBA00022984"/>
    </source>
</evidence>
<keyword evidence="6" id="KW-0961">Cell wall biogenesis/degradation</keyword>
<dbReference type="PATRIC" id="fig|1618443.3.peg.533"/>
<name>A0A0G1DKI3_9BACT</name>
<dbReference type="PANTHER" id="PTHR21581">
    <property type="entry name" value="D-ALANYL-D-ALANINE CARBOXYPEPTIDASE"/>
    <property type="match status" value="1"/>
</dbReference>
<dbReference type="InterPro" id="IPR001967">
    <property type="entry name" value="Peptidase_S11_N"/>
</dbReference>
<evidence type="ECO:0000259" key="11">
    <source>
        <dbReference type="Pfam" id="PF00768"/>
    </source>
</evidence>
<feature type="transmembrane region" description="Helical" evidence="10">
    <location>
        <begin position="20"/>
        <end position="38"/>
    </location>
</feature>
<dbReference type="GO" id="GO:0009002">
    <property type="term" value="F:serine-type D-Ala-D-Ala carboxypeptidase activity"/>
    <property type="evidence" value="ECO:0007669"/>
    <property type="project" value="UniProtKB-EC"/>
</dbReference>
<reference evidence="12 13" key="1">
    <citation type="journal article" date="2015" name="Nature">
        <title>rRNA introns, odd ribosomes, and small enigmatic genomes across a large radiation of phyla.</title>
        <authorList>
            <person name="Brown C.T."/>
            <person name="Hug L.A."/>
            <person name="Thomas B.C."/>
            <person name="Sharon I."/>
            <person name="Castelle C.J."/>
            <person name="Singh A."/>
            <person name="Wilkins M.J."/>
            <person name="Williams K.H."/>
            <person name="Banfield J.F."/>
        </authorList>
    </citation>
    <scope>NUCLEOTIDE SEQUENCE [LARGE SCALE GENOMIC DNA]</scope>
</reference>
<dbReference type="GO" id="GO:0071555">
    <property type="term" value="P:cell wall organization"/>
    <property type="evidence" value="ECO:0007669"/>
    <property type="project" value="UniProtKB-KW"/>
</dbReference>
<gene>
    <name evidence="12" type="ORF">UV73_C0003G0086</name>
</gene>
<protein>
    <submittedName>
        <fullName evidence="12">Serine-type D-Ala-D-Ala carboxypeptidase, D-alanyl-D-alanine carboxypeptidase (Penicillin-binding protein 5/6)</fullName>
        <ecNumber evidence="12">3.4.16.4</ecNumber>
    </submittedName>
</protein>
<dbReference type="InterPro" id="IPR018044">
    <property type="entry name" value="Peptidase_S11"/>
</dbReference>
<dbReference type="InterPro" id="IPR012338">
    <property type="entry name" value="Beta-lactam/transpept-like"/>
</dbReference>
<evidence type="ECO:0000256" key="10">
    <source>
        <dbReference type="SAM" id="Phobius"/>
    </source>
</evidence>
<keyword evidence="5" id="KW-0573">Peptidoglycan synthesis</keyword>
<keyword evidence="12" id="KW-0121">Carboxypeptidase</keyword>
<dbReference type="EC" id="3.4.16.4" evidence="12"/>
<feature type="domain" description="Peptidase S11 D-alanyl-D-alanine carboxypeptidase A N-terminal" evidence="11">
    <location>
        <begin position="94"/>
        <end position="318"/>
    </location>
</feature>
<accession>A0A0G1DKI3</accession>
<comment type="similarity">
    <text evidence="1 9">Belongs to the peptidase S11 family.</text>
</comment>
<keyword evidence="12" id="KW-0645">Protease</keyword>